<gene>
    <name evidence="13" type="ORF">BaRGS_00032847</name>
</gene>
<feature type="transmembrane region" description="Helical" evidence="12">
    <location>
        <begin position="115"/>
        <end position="141"/>
    </location>
</feature>
<evidence type="ECO:0000256" key="4">
    <source>
        <dbReference type="ARBA" id="ARBA00014253"/>
    </source>
</evidence>
<dbReference type="Pfam" id="PF14770">
    <property type="entry name" value="TMEM18"/>
    <property type="match status" value="1"/>
</dbReference>
<evidence type="ECO:0000256" key="8">
    <source>
        <dbReference type="ARBA" id="ARBA00023125"/>
    </source>
</evidence>
<name>A0ABD0JLK1_9CAEN</name>
<keyword evidence="14" id="KW-1185">Reference proteome</keyword>
<keyword evidence="8" id="KW-0238">DNA-binding</keyword>
<dbReference type="PANTHER" id="PTHR22593">
    <property type="entry name" value="TRANSMEMBRANE PROTEIN 18"/>
    <property type="match status" value="1"/>
</dbReference>
<dbReference type="PANTHER" id="PTHR22593:SF2">
    <property type="entry name" value="TRANSMEMBRANE PROTEIN 18"/>
    <property type="match status" value="1"/>
</dbReference>
<dbReference type="Proteomes" id="UP001519460">
    <property type="component" value="Unassembled WGS sequence"/>
</dbReference>
<protein>
    <recommendedName>
        <fullName evidence="4">Transmembrane protein 18</fullName>
    </recommendedName>
</protein>
<reference evidence="13 14" key="1">
    <citation type="journal article" date="2023" name="Sci. Data">
        <title>Genome assembly of the Korean intertidal mud-creeper Batillaria attramentaria.</title>
        <authorList>
            <person name="Patra A.K."/>
            <person name="Ho P.T."/>
            <person name="Jun S."/>
            <person name="Lee S.J."/>
            <person name="Kim Y."/>
            <person name="Won Y.J."/>
        </authorList>
    </citation>
    <scope>NUCLEOTIDE SEQUENCE [LARGE SCALE GENOMIC DNA]</scope>
    <source>
        <strain evidence="13">Wonlab-2016</strain>
    </source>
</reference>
<comment type="subcellular location">
    <subcellularLocation>
        <location evidence="2">Endomembrane system</location>
        <topology evidence="2">Multi-pass membrane protein</topology>
    </subcellularLocation>
    <subcellularLocation>
        <location evidence="1">Nucleus membrane</location>
    </subcellularLocation>
</comment>
<evidence type="ECO:0000256" key="6">
    <source>
        <dbReference type="ARBA" id="ARBA00022989"/>
    </source>
</evidence>
<feature type="transmembrane region" description="Helical" evidence="12">
    <location>
        <begin position="77"/>
        <end position="95"/>
    </location>
</feature>
<keyword evidence="10" id="KW-0539">Nucleus</keyword>
<sequence>MLCRSADDHSRVAVVDVPWFFSPLKQSVMQFVRTDEITGLWSYLQSIDWSEPWFLGLGAFHLTCMSVTYFTRRNTTLQCVAFAFFLVMVACSEYINEFASNHWRSFARQQYFDSSGLFISVVLSMPLLVNCLVIIVMWLKLSADLAGAIRRKQLRQQARQQGQTSQDSSSKGQTTSDGHGAVSEDKKSK</sequence>
<proteinExistence type="inferred from homology"/>
<evidence type="ECO:0000256" key="11">
    <source>
        <dbReference type="SAM" id="MobiDB-lite"/>
    </source>
</evidence>
<evidence type="ECO:0000256" key="12">
    <source>
        <dbReference type="SAM" id="Phobius"/>
    </source>
</evidence>
<accession>A0ABD0JLK1</accession>
<keyword evidence="6 12" id="KW-1133">Transmembrane helix</keyword>
<comment type="similarity">
    <text evidence="3">Belongs to the TMEM18 family.</text>
</comment>
<evidence type="ECO:0000256" key="3">
    <source>
        <dbReference type="ARBA" id="ARBA00009971"/>
    </source>
</evidence>
<dbReference type="GO" id="GO:0031965">
    <property type="term" value="C:nuclear membrane"/>
    <property type="evidence" value="ECO:0007669"/>
    <property type="project" value="UniProtKB-SubCell"/>
</dbReference>
<evidence type="ECO:0000256" key="9">
    <source>
        <dbReference type="ARBA" id="ARBA00023136"/>
    </source>
</evidence>
<evidence type="ECO:0000313" key="14">
    <source>
        <dbReference type="Proteomes" id="UP001519460"/>
    </source>
</evidence>
<evidence type="ECO:0000256" key="2">
    <source>
        <dbReference type="ARBA" id="ARBA00004127"/>
    </source>
</evidence>
<feature type="compositionally biased region" description="Polar residues" evidence="11">
    <location>
        <begin position="167"/>
        <end position="177"/>
    </location>
</feature>
<dbReference type="EMBL" id="JACVVK020000391">
    <property type="protein sequence ID" value="KAK7475879.1"/>
    <property type="molecule type" value="Genomic_DNA"/>
</dbReference>
<dbReference type="AlphaFoldDB" id="A0ABD0JLK1"/>
<keyword evidence="5 12" id="KW-0812">Transmembrane</keyword>
<organism evidence="13 14">
    <name type="scientific">Batillaria attramentaria</name>
    <dbReference type="NCBI Taxonomy" id="370345"/>
    <lineage>
        <taxon>Eukaryota</taxon>
        <taxon>Metazoa</taxon>
        <taxon>Spiralia</taxon>
        <taxon>Lophotrochozoa</taxon>
        <taxon>Mollusca</taxon>
        <taxon>Gastropoda</taxon>
        <taxon>Caenogastropoda</taxon>
        <taxon>Sorbeoconcha</taxon>
        <taxon>Cerithioidea</taxon>
        <taxon>Batillariidae</taxon>
        <taxon>Batillaria</taxon>
    </lineage>
</organism>
<evidence type="ECO:0000256" key="7">
    <source>
        <dbReference type="ARBA" id="ARBA00023054"/>
    </source>
</evidence>
<evidence type="ECO:0000256" key="10">
    <source>
        <dbReference type="ARBA" id="ARBA00023242"/>
    </source>
</evidence>
<dbReference type="InterPro" id="IPR026721">
    <property type="entry name" value="TMEM18"/>
</dbReference>
<evidence type="ECO:0000256" key="5">
    <source>
        <dbReference type="ARBA" id="ARBA00022692"/>
    </source>
</evidence>
<dbReference type="GO" id="GO:0003677">
    <property type="term" value="F:DNA binding"/>
    <property type="evidence" value="ECO:0007669"/>
    <property type="project" value="UniProtKB-KW"/>
</dbReference>
<feature type="transmembrane region" description="Helical" evidence="12">
    <location>
        <begin position="53"/>
        <end position="70"/>
    </location>
</feature>
<comment type="caution">
    <text evidence="13">The sequence shown here is derived from an EMBL/GenBank/DDBJ whole genome shotgun (WGS) entry which is preliminary data.</text>
</comment>
<keyword evidence="7" id="KW-0175">Coiled coil</keyword>
<evidence type="ECO:0000256" key="1">
    <source>
        <dbReference type="ARBA" id="ARBA00004126"/>
    </source>
</evidence>
<evidence type="ECO:0000313" key="13">
    <source>
        <dbReference type="EMBL" id="KAK7475879.1"/>
    </source>
</evidence>
<feature type="region of interest" description="Disordered" evidence="11">
    <location>
        <begin position="156"/>
        <end position="189"/>
    </location>
</feature>
<feature type="compositionally biased region" description="Low complexity" evidence="11">
    <location>
        <begin position="156"/>
        <end position="166"/>
    </location>
</feature>
<keyword evidence="9 12" id="KW-0472">Membrane</keyword>